<dbReference type="InterPro" id="IPR018113">
    <property type="entry name" value="PTrfase_EIIB_Cys"/>
</dbReference>
<keyword evidence="10 12" id="KW-0472">Membrane</keyword>
<dbReference type="NCBIfam" id="TIGR00830">
    <property type="entry name" value="PTBA"/>
    <property type="match status" value="1"/>
</dbReference>
<dbReference type="InterPro" id="IPR001996">
    <property type="entry name" value="PTS_IIB_1"/>
</dbReference>
<dbReference type="OrthoDB" id="2957988at2"/>
<evidence type="ECO:0000256" key="5">
    <source>
        <dbReference type="ARBA" id="ARBA00022679"/>
    </source>
</evidence>
<dbReference type="InterPro" id="IPR011055">
    <property type="entry name" value="Dup_hybrid_motif"/>
</dbReference>
<feature type="transmembrane region" description="Helical" evidence="12">
    <location>
        <begin position="291"/>
        <end position="317"/>
    </location>
</feature>
<feature type="domain" description="PTS EIIB type-1" evidence="14">
    <location>
        <begin position="4"/>
        <end position="86"/>
    </location>
</feature>
<dbReference type="GO" id="GO:0015771">
    <property type="term" value="P:trehalose transport"/>
    <property type="evidence" value="ECO:0007669"/>
    <property type="project" value="TreeGrafter"/>
</dbReference>
<keyword evidence="6" id="KW-0598">Phosphotransferase system</keyword>
<feature type="transmembrane region" description="Helical" evidence="12">
    <location>
        <begin position="430"/>
        <end position="451"/>
    </location>
</feature>
<feature type="transmembrane region" description="Helical" evidence="12">
    <location>
        <begin position="110"/>
        <end position="143"/>
    </location>
</feature>
<dbReference type="PANTHER" id="PTHR30175">
    <property type="entry name" value="PHOSPHOTRANSFERASE SYSTEM TRANSPORT PROTEIN"/>
    <property type="match status" value="1"/>
</dbReference>
<evidence type="ECO:0000256" key="10">
    <source>
        <dbReference type="ARBA" id="ARBA00023136"/>
    </source>
</evidence>
<keyword evidence="4" id="KW-0762">Sugar transport</keyword>
<protein>
    <submittedName>
        <fullName evidence="16">PTS beta-glucoside transporter subunit EIIBCA</fullName>
    </submittedName>
</protein>
<dbReference type="GO" id="GO:0016301">
    <property type="term" value="F:kinase activity"/>
    <property type="evidence" value="ECO:0007669"/>
    <property type="project" value="UniProtKB-KW"/>
</dbReference>
<keyword evidence="7 12" id="KW-0812">Transmembrane</keyword>
<evidence type="ECO:0000256" key="4">
    <source>
        <dbReference type="ARBA" id="ARBA00022597"/>
    </source>
</evidence>
<keyword evidence="2" id="KW-0813">Transport</keyword>
<dbReference type="AlphaFoldDB" id="A0A4Y6UX21"/>
<evidence type="ECO:0000259" key="15">
    <source>
        <dbReference type="PROSITE" id="PS51103"/>
    </source>
</evidence>
<dbReference type="InterPro" id="IPR013013">
    <property type="entry name" value="PTS_EIIC_1"/>
</dbReference>
<comment type="subcellular location">
    <subcellularLocation>
        <location evidence="1">Cell membrane</location>
        <topology evidence="1">Multi-pass membrane protein</topology>
    </subcellularLocation>
</comment>
<evidence type="ECO:0000259" key="14">
    <source>
        <dbReference type="PROSITE" id="PS51098"/>
    </source>
</evidence>
<dbReference type="PANTHER" id="PTHR30175:SF1">
    <property type="entry name" value="PTS SYSTEM ARBUTIN-, CELLOBIOSE-, AND SALICIN-SPECIFIC EIIBC COMPONENT-RELATED"/>
    <property type="match status" value="1"/>
</dbReference>
<dbReference type="InterPro" id="IPR003352">
    <property type="entry name" value="PTS_EIIC"/>
</dbReference>
<dbReference type="Pfam" id="PF00358">
    <property type="entry name" value="PTS_EIIA_1"/>
    <property type="match status" value="1"/>
</dbReference>
<evidence type="ECO:0000256" key="1">
    <source>
        <dbReference type="ARBA" id="ARBA00004651"/>
    </source>
</evidence>
<dbReference type="InterPro" id="IPR001127">
    <property type="entry name" value="PTS_EIIA_1_perm"/>
</dbReference>
<evidence type="ECO:0000256" key="9">
    <source>
        <dbReference type="ARBA" id="ARBA00022989"/>
    </source>
</evidence>
<sequence length="659" mass="68611">MNHQETARKIVEWVGGPDNVNSVYHCVTRLRFSLKDNAKADAAELKKLDKVMGTNIAGDQYQVIIGNDVSKVYDAMAQQYPAFKADAAPAAEADSGSGAKKTKNPISRLFDFIAGVFAPILPAIAGAGLLKGFLALFVAWNWMSVDTDVYGILSAIGDGVFYFLPVLIAVSASRKFGANPYVGIAVVAALLYPDMGALLSSGNPVSFLGLPVTAVTYSSTVIPILLAIWLMSYVEKWVDKIMPSAVKLLFVPLITLIVVVPVTLIAIGPLGTIIGSGLSGGINWLLTEGGLFAGIILGGAMPLIVMTGMHYAIVPVILSNLATVGFDKFLPLTYISNMGQAGATFGVFFRARDKKLKSVALSTSFTALMGVTEPAMYGVNMTYKKPFVAGMIGSAAGGAFGMGFGVNAYVLAGNGGLPGLPAMIGPTFGYAVASMAIAFVVATAVSLVLGIKEDVPVPDATQFGGGQQAQPAAAARAAVPASTTPATPATAAAPHSAAAVAEEPVKIPASDETICSPMNGRAIALTEVDDPTFGDELMGKGIAFVPSEGLLASPVDGTVMNVFKTKHAIVIHSDSGAELLIHVGINTVKLRGQYFEARVQAGTRVRAGDPLLTFDLARIAEQYDTTTAMVVTNTADYASVEALEHGEVSILQPSLQVKI</sequence>
<name>A0A4Y6UX21_SACBS</name>
<reference evidence="16 17" key="1">
    <citation type="submission" date="2019-06" db="EMBL/GenBank/DDBJ databases">
        <title>Saccharibacillus brassicae sp. nov., an endophytic bacterium isolated from Chinese cabbage seeds (Brassica pekinensis).</title>
        <authorList>
            <person name="Jiang L."/>
            <person name="Lee J."/>
            <person name="Kim S.W."/>
        </authorList>
    </citation>
    <scope>NUCLEOTIDE SEQUENCE [LARGE SCALE GENOMIC DNA]</scope>
    <source>
        <strain evidence="17">KCTC 43072 / ATSA2</strain>
    </source>
</reference>
<keyword evidence="8" id="KW-0418">Kinase</keyword>
<dbReference type="InterPro" id="IPR011297">
    <property type="entry name" value="PTS_IIABC_b_glu"/>
</dbReference>
<dbReference type="EMBL" id="CP041217">
    <property type="protein sequence ID" value="QDH22269.1"/>
    <property type="molecule type" value="Genomic_DNA"/>
</dbReference>
<dbReference type="Gene3D" id="2.70.70.10">
    <property type="entry name" value="Glucose Permease (Domain IIA)"/>
    <property type="match status" value="1"/>
</dbReference>
<keyword evidence="9 12" id="KW-1133">Transmembrane helix</keyword>
<dbReference type="PROSITE" id="PS51098">
    <property type="entry name" value="PTS_EIIB_TYPE_1"/>
    <property type="match status" value="1"/>
</dbReference>
<dbReference type="GO" id="GO:0009401">
    <property type="term" value="P:phosphoenolpyruvate-dependent sugar phosphotransferase system"/>
    <property type="evidence" value="ECO:0007669"/>
    <property type="project" value="UniProtKB-KW"/>
</dbReference>
<keyword evidence="5" id="KW-0808">Transferase</keyword>
<dbReference type="GO" id="GO:0008982">
    <property type="term" value="F:protein-N(PI)-phosphohistidine-sugar phosphotransferase activity"/>
    <property type="evidence" value="ECO:0007669"/>
    <property type="project" value="InterPro"/>
</dbReference>
<gene>
    <name evidence="16" type="ORF">FFV09_16305</name>
</gene>
<dbReference type="NCBIfam" id="TIGR01995">
    <property type="entry name" value="PTS-II-ABC-beta"/>
    <property type="match status" value="1"/>
</dbReference>
<accession>A0A4Y6UX21</accession>
<evidence type="ECO:0000256" key="11">
    <source>
        <dbReference type="PROSITE-ProRule" id="PRU00421"/>
    </source>
</evidence>
<evidence type="ECO:0000256" key="6">
    <source>
        <dbReference type="ARBA" id="ARBA00022683"/>
    </source>
</evidence>
<dbReference type="Proteomes" id="UP000316968">
    <property type="component" value="Chromosome"/>
</dbReference>
<evidence type="ECO:0000256" key="3">
    <source>
        <dbReference type="ARBA" id="ARBA00022475"/>
    </source>
</evidence>
<dbReference type="Gene3D" id="3.30.1360.60">
    <property type="entry name" value="Glucose permease domain IIB"/>
    <property type="match status" value="1"/>
</dbReference>
<dbReference type="Pfam" id="PF02378">
    <property type="entry name" value="PTS_EIIC"/>
    <property type="match status" value="1"/>
</dbReference>
<feature type="transmembrane region" description="Helical" evidence="12">
    <location>
        <begin position="329"/>
        <end position="349"/>
    </location>
</feature>
<evidence type="ECO:0000256" key="8">
    <source>
        <dbReference type="ARBA" id="ARBA00022777"/>
    </source>
</evidence>
<dbReference type="InterPro" id="IPR036878">
    <property type="entry name" value="Glu_permease_IIB"/>
</dbReference>
<dbReference type="FunFam" id="2.70.70.10:FF:000001">
    <property type="entry name" value="PTS system glucose-specific IIA component"/>
    <property type="match status" value="1"/>
</dbReference>
<proteinExistence type="predicted"/>
<dbReference type="RefSeq" id="WP_141448813.1">
    <property type="nucleotide sequence ID" value="NZ_CP041217.1"/>
</dbReference>
<dbReference type="PROSITE" id="PS51103">
    <property type="entry name" value="PTS_EIIC_TYPE_1"/>
    <property type="match status" value="1"/>
</dbReference>
<dbReference type="KEGG" id="saca:FFV09_16305"/>
<feature type="transmembrane region" description="Helical" evidence="12">
    <location>
        <begin position="149"/>
        <end position="170"/>
    </location>
</feature>
<organism evidence="16 17">
    <name type="scientific">Saccharibacillus brassicae</name>
    <dbReference type="NCBI Taxonomy" id="2583377"/>
    <lineage>
        <taxon>Bacteria</taxon>
        <taxon>Bacillati</taxon>
        <taxon>Bacillota</taxon>
        <taxon>Bacilli</taxon>
        <taxon>Bacillales</taxon>
        <taxon>Paenibacillaceae</taxon>
        <taxon>Saccharibacillus</taxon>
    </lineage>
</organism>
<dbReference type="PROSITE" id="PS51093">
    <property type="entry name" value="PTS_EIIA_TYPE_1"/>
    <property type="match status" value="1"/>
</dbReference>
<evidence type="ECO:0000256" key="7">
    <source>
        <dbReference type="ARBA" id="ARBA00022692"/>
    </source>
</evidence>
<dbReference type="CDD" id="cd00212">
    <property type="entry name" value="PTS_IIB_glc"/>
    <property type="match status" value="1"/>
</dbReference>
<feature type="domain" description="PTS EIIC type-1" evidence="15">
    <location>
        <begin position="111"/>
        <end position="469"/>
    </location>
</feature>
<feature type="active site" description="Phosphocysteine intermediate; for EIIB activity" evidence="11">
    <location>
        <position position="26"/>
    </location>
</feature>
<evidence type="ECO:0000313" key="16">
    <source>
        <dbReference type="EMBL" id="QDH22269.1"/>
    </source>
</evidence>
<dbReference type="PROSITE" id="PS00371">
    <property type="entry name" value="PTS_EIIA_TYPE_1_HIS"/>
    <property type="match status" value="1"/>
</dbReference>
<evidence type="ECO:0000259" key="13">
    <source>
        <dbReference type="PROSITE" id="PS51093"/>
    </source>
</evidence>
<dbReference type="FunFam" id="3.30.1360.60:FF:000001">
    <property type="entry name" value="PTS system glucose-specific IIBC component PtsG"/>
    <property type="match status" value="1"/>
</dbReference>
<dbReference type="SUPFAM" id="SSF51261">
    <property type="entry name" value="Duplicated hybrid motif"/>
    <property type="match status" value="1"/>
</dbReference>
<evidence type="ECO:0000313" key="17">
    <source>
        <dbReference type="Proteomes" id="UP000316968"/>
    </source>
</evidence>
<dbReference type="GO" id="GO:0090589">
    <property type="term" value="F:protein-phosphocysteine-trehalose phosphotransferase system transporter activity"/>
    <property type="evidence" value="ECO:0007669"/>
    <property type="project" value="TreeGrafter"/>
</dbReference>
<keyword evidence="3" id="KW-1003">Cell membrane</keyword>
<feature type="domain" description="PTS EIIA type-1" evidence="13">
    <location>
        <begin position="530"/>
        <end position="633"/>
    </location>
</feature>
<evidence type="ECO:0000256" key="2">
    <source>
        <dbReference type="ARBA" id="ARBA00022448"/>
    </source>
</evidence>
<dbReference type="PROSITE" id="PS01035">
    <property type="entry name" value="PTS_EIIB_TYPE_1_CYS"/>
    <property type="match status" value="1"/>
</dbReference>
<dbReference type="GO" id="GO:0005886">
    <property type="term" value="C:plasma membrane"/>
    <property type="evidence" value="ECO:0007669"/>
    <property type="project" value="UniProtKB-SubCell"/>
</dbReference>
<evidence type="ECO:0000256" key="12">
    <source>
        <dbReference type="SAM" id="Phobius"/>
    </source>
</evidence>
<feature type="transmembrane region" description="Helical" evidence="12">
    <location>
        <begin position="246"/>
        <end position="271"/>
    </location>
</feature>
<keyword evidence="17" id="KW-1185">Reference proteome</keyword>
<feature type="transmembrane region" description="Helical" evidence="12">
    <location>
        <begin position="387"/>
        <end position="410"/>
    </location>
</feature>
<feature type="transmembrane region" description="Helical" evidence="12">
    <location>
        <begin position="214"/>
        <end position="234"/>
    </location>
</feature>
<dbReference type="SUPFAM" id="SSF55604">
    <property type="entry name" value="Glucose permease domain IIB"/>
    <property type="match status" value="1"/>
</dbReference>
<feature type="transmembrane region" description="Helical" evidence="12">
    <location>
        <begin position="182"/>
        <end position="202"/>
    </location>
</feature>
<dbReference type="InterPro" id="IPR050558">
    <property type="entry name" value="PTS_Sugar-Specific_Components"/>
</dbReference>
<dbReference type="Pfam" id="PF00367">
    <property type="entry name" value="PTS_EIIB"/>
    <property type="match status" value="1"/>
</dbReference>